<evidence type="ECO:0000313" key="3">
    <source>
        <dbReference type="Proteomes" id="UP000000647"/>
    </source>
</evidence>
<dbReference type="AlphaFoldDB" id="A1WYA5"/>
<proteinExistence type="predicted"/>
<gene>
    <name evidence="2" type="ordered locus">Hhal_1903</name>
</gene>
<keyword evidence="1" id="KW-1133">Transmembrane helix</keyword>
<feature type="transmembrane region" description="Helical" evidence="1">
    <location>
        <begin position="39"/>
        <end position="58"/>
    </location>
</feature>
<dbReference type="RefSeq" id="WP_011814689.1">
    <property type="nucleotide sequence ID" value="NC_008789.1"/>
</dbReference>
<dbReference type="EMBL" id="CP000544">
    <property type="protein sequence ID" value="ABM62667.1"/>
    <property type="molecule type" value="Genomic_DNA"/>
</dbReference>
<dbReference type="Proteomes" id="UP000000647">
    <property type="component" value="Chromosome"/>
</dbReference>
<name>A1WYA5_HALHL</name>
<keyword evidence="1" id="KW-0472">Membrane</keyword>
<evidence type="ECO:0008006" key="4">
    <source>
        <dbReference type="Google" id="ProtNLM"/>
    </source>
</evidence>
<protein>
    <recommendedName>
        <fullName evidence="4">DUF3311 domain-containing protein</fullName>
    </recommendedName>
</protein>
<dbReference type="KEGG" id="hha:Hhal_1903"/>
<keyword evidence="3" id="KW-1185">Reference proteome</keyword>
<dbReference type="HOGENOM" id="CLU_191399_1_1_6"/>
<evidence type="ECO:0000313" key="2">
    <source>
        <dbReference type="EMBL" id="ABM62667.1"/>
    </source>
</evidence>
<reference evidence="3" key="1">
    <citation type="submission" date="2006-12" db="EMBL/GenBank/DDBJ databases">
        <title>Complete sequence of Halorhodospira halophila SL1.</title>
        <authorList>
            <consortium name="US DOE Joint Genome Institute"/>
            <person name="Copeland A."/>
            <person name="Lucas S."/>
            <person name="Lapidus A."/>
            <person name="Barry K."/>
            <person name="Detter J.C."/>
            <person name="Glavina del Rio T."/>
            <person name="Hammon N."/>
            <person name="Israni S."/>
            <person name="Dalin E."/>
            <person name="Tice H."/>
            <person name="Pitluck S."/>
            <person name="Saunders E."/>
            <person name="Brettin T."/>
            <person name="Bruce D."/>
            <person name="Han C."/>
            <person name="Tapia R."/>
            <person name="Schmutz J."/>
            <person name="Larimer F."/>
            <person name="Land M."/>
            <person name="Hauser L."/>
            <person name="Kyrpides N."/>
            <person name="Mikhailova N."/>
            <person name="Hoff W."/>
            <person name="Richardson P."/>
        </authorList>
    </citation>
    <scope>NUCLEOTIDE SEQUENCE [LARGE SCALE GENOMIC DNA]</scope>
    <source>
        <strain evidence="3">DSM 244 / SL1</strain>
    </source>
</reference>
<reference evidence="2 3" key="2">
    <citation type="journal article" date="2013" name="Stand. Genomic Sci.">
        <title>Complete genome sequence of Halorhodospira halophila SL1.</title>
        <authorList>
            <person name="Challacombe J.F."/>
            <person name="Majid S."/>
            <person name="Deole R."/>
            <person name="Brettin T.S."/>
            <person name="Bruce D."/>
            <person name="Delano S.F."/>
            <person name="Detter J.C."/>
            <person name="Gleasner C.D."/>
            <person name="Han C.S."/>
            <person name="Misra M."/>
            <person name="Reitenga K.G."/>
            <person name="Mikhailova N."/>
            <person name="Woyke T."/>
            <person name="Pitluck S."/>
            <person name="Nolan M."/>
            <person name="Land M.L."/>
            <person name="Saunders E."/>
            <person name="Tapia R."/>
            <person name="Lapidus A."/>
            <person name="Ivanova N."/>
            <person name="Hoff W.D."/>
        </authorList>
    </citation>
    <scope>NUCLEOTIDE SEQUENCE [LARGE SCALE GENOMIC DNA]</scope>
    <source>
        <strain evidence="3">DSM 244 / SL1</strain>
    </source>
</reference>
<dbReference type="STRING" id="349124.Hhal_1903"/>
<dbReference type="OrthoDB" id="5402297at2"/>
<evidence type="ECO:0000256" key="1">
    <source>
        <dbReference type="SAM" id="Phobius"/>
    </source>
</evidence>
<sequence>MTGRRSERLIALALLGMVLFNYPVLSLFAVDGKVLGMPVFYAYFFTVWAGLIAAVARLNRATAQG</sequence>
<accession>A1WYA5</accession>
<keyword evidence="1" id="KW-0812">Transmembrane</keyword>
<organism evidence="2 3">
    <name type="scientific">Halorhodospira halophila (strain DSM 244 / SL1)</name>
    <name type="common">Ectothiorhodospira halophila (strain DSM 244 / SL1)</name>
    <dbReference type="NCBI Taxonomy" id="349124"/>
    <lineage>
        <taxon>Bacteria</taxon>
        <taxon>Pseudomonadati</taxon>
        <taxon>Pseudomonadota</taxon>
        <taxon>Gammaproteobacteria</taxon>
        <taxon>Chromatiales</taxon>
        <taxon>Ectothiorhodospiraceae</taxon>
        <taxon>Halorhodospira</taxon>
    </lineage>
</organism>